<dbReference type="EMBL" id="CP059052">
    <property type="protein sequence ID" value="QLJ12632.1"/>
    <property type="molecule type" value="Genomic_DNA"/>
</dbReference>
<accession>A0A7D5VVE9</accession>
<dbReference type="RefSeq" id="WP_180688494.1">
    <property type="nucleotide sequence ID" value="NZ_CP059052.1"/>
</dbReference>
<gene>
    <name evidence="2" type="ORF">H0H12_19545</name>
</gene>
<dbReference type="InterPro" id="IPR054232">
    <property type="entry name" value="DUF6957"/>
</dbReference>
<dbReference type="AlphaFoldDB" id="A0A7D5VVE9"/>
<name>A0A7D5VVE9_PSEPU</name>
<proteinExistence type="predicted"/>
<protein>
    <recommendedName>
        <fullName evidence="1">DUF6957 domain-containing protein</fullName>
    </recommendedName>
</protein>
<dbReference type="Proteomes" id="UP000510934">
    <property type="component" value="Chromosome"/>
</dbReference>
<sequence length="134" mass="14913">MPISIEDAFQFLYGEGEKVAGWSSDPEGLVSLAQDAFPGKPYCLVKRWVVAEMSGPEDELTALVFEGLLTKVIFAHEVVRDSRNRFPPGHWVRSNFGISYDHPCVFETGSTLYLLLGDGCRKQASLDTVFSLRP</sequence>
<evidence type="ECO:0000259" key="1">
    <source>
        <dbReference type="Pfam" id="PF22275"/>
    </source>
</evidence>
<evidence type="ECO:0000313" key="2">
    <source>
        <dbReference type="EMBL" id="QLJ12632.1"/>
    </source>
</evidence>
<dbReference type="Pfam" id="PF22275">
    <property type="entry name" value="DUF6957"/>
    <property type="match status" value="1"/>
</dbReference>
<feature type="domain" description="DUF6957" evidence="1">
    <location>
        <begin position="22"/>
        <end position="131"/>
    </location>
</feature>
<evidence type="ECO:0000313" key="3">
    <source>
        <dbReference type="Proteomes" id="UP000510934"/>
    </source>
</evidence>
<organism evidence="2 3">
    <name type="scientific">Pseudomonas putida</name>
    <name type="common">Arthrobacter siderocapsulatus</name>
    <dbReference type="NCBI Taxonomy" id="303"/>
    <lineage>
        <taxon>Bacteria</taxon>
        <taxon>Pseudomonadati</taxon>
        <taxon>Pseudomonadota</taxon>
        <taxon>Gammaproteobacteria</taxon>
        <taxon>Pseudomonadales</taxon>
        <taxon>Pseudomonadaceae</taxon>
        <taxon>Pseudomonas</taxon>
    </lineage>
</organism>
<reference evidence="2 3" key="1">
    <citation type="journal article" date="2009" name="Mikrobiologiia">
        <title>[Phenanthren biodegradation and interaction of Pseudomonas putida BS3701 and Burkholderia sp.BS3702 in plant rhizosphere].</title>
        <authorList>
            <person name="Ovchinnikova A.A."/>
            <person name="Vetrova A.A."/>
            <person name="Filonov A.E."/>
            <person name="Boronin A.M."/>
        </authorList>
    </citation>
    <scope>NUCLEOTIDE SEQUENCE [LARGE SCALE GENOMIC DNA]</scope>
    <source>
        <strain evidence="2 3">BS3701</strain>
    </source>
</reference>